<dbReference type="STRING" id="223184.AS25_02180"/>
<dbReference type="Proteomes" id="UP000030664">
    <property type="component" value="Unassembled WGS sequence"/>
</dbReference>
<dbReference type="AlphaFoldDB" id="A0A0B0DCT6"/>
<comment type="similarity">
    <text evidence="2 5">Belongs to the AlaDH/PNT family.</text>
</comment>
<feature type="binding site" evidence="8">
    <location>
        <position position="276"/>
    </location>
    <ligand>
        <name>NAD(+)</name>
        <dbReference type="ChEBI" id="CHEBI:57540"/>
    </ligand>
</feature>
<evidence type="ECO:0000256" key="8">
    <source>
        <dbReference type="PIRSR" id="PIRSR000183-3"/>
    </source>
</evidence>
<dbReference type="NCBIfam" id="TIGR00518">
    <property type="entry name" value="alaDH"/>
    <property type="match status" value="1"/>
</dbReference>
<dbReference type="EC" id="1.4.1.1" evidence="3 5"/>
<dbReference type="eggNOG" id="COG0686">
    <property type="taxonomic scope" value="Bacteria"/>
</dbReference>
<dbReference type="InterPro" id="IPR036291">
    <property type="entry name" value="NAD(P)-bd_dom_sf"/>
</dbReference>
<protein>
    <recommendedName>
        <fullName evidence="3 5">Alanine dehydrogenase</fullName>
        <ecNumber evidence="3 5">1.4.1.1</ecNumber>
    </recommendedName>
</protein>
<dbReference type="SMART" id="SM01002">
    <property type="entry name" value="AlaDh_PNT_C"/>
    <property type="match status" value="1"/>
</dbReference>
<dbReference type="PANTHER" id="PTHR42795:SF1">
    <property type="entry name" value="ALANINE DEHYDROGENASE"/>
    <property type="match status" value="1"/>
</dbReference>
<evidence type="ECO:0000313" key="12">
    <source>
        <dbReference type="Proteomes" id="UP000030664"/>
    </source>
</evidence>
<dbReference type="CDD" id="cd05305">
    <property type="entry name" value="L-AlaDH"/>
    <property type="match status" value="1"/>
</dbReference>
<dbReference type="Pfam" id="PF01262">
    <property type="entry name" value="AlaDh_PNT_C"/>
    <property type="match status" value="1"/>
</dbReference>
<feature type="domain" description="Alanine dehydrogenase/pyridine nucleotide transhydrogenase N-terminal" evidence="10">
    <location>
        <begin position="4"/>
        <end position="135"/>
    </location>
</feature>
<evidence type="ECO:0000256" key="4">
    <source>
        <dbReference type="ARBA" id="ARBA00023002"/>
    </source>
</evidence>
<sequence>MRISAPREIKPEEARVGLTPTMVTALVAEGHEVFVAEHAGEGAGFSDESYRAAGARITSQEDAWAQAELLVKVKEPIASEYDFLRPDLTLFTYLHLAASRSLTEALLDSGTTGIAYETVRVGRTLPLLRPMSEIAGRLAIANAAHHLQHHAGGPGILLGRVPGVVPATVLVIGGGTVGEHAARAAVGAGADVTILEANGDRLRQLDALFPHARVLMSDTHRLDEELPRADVVVGSVLVPGASAPKLVRREHLSIVKPHALLVDVAVDQGGCFETTRPTTYDDPVYAVDGIRHYCVANLPGAVPVTATQSLTHATSPYVMALARGVDSALENDAALAAGLSTRAGQLHSPGVAAAFPDLPAAS</sequence>
<evidence type="ECO:0000259" key="10">
    <source>
        <dbReference type="SMART" id="SM01003"/>
    </source>
</evidence>
<proteinExistence type="inferred from homology"/>
<organism evidence="11 12">
    <name type="scientific">Kocuria marina</name>
    <dbReference type="NCBI Taxonomy" id="223184"/>
    <lineage>
        <taxon>Bacteria</taxon>
        <taxon>Bacillati</taxon>
        <taxon>Actinomycetota</taxon>
        <taxon>Actinomycetes</taxon>
        <taxon>Micrococcales</taxon>
        <taxon>Micrococcaceae</taxon>
        <taxon>Kocuria</taxon>
    </lineage>
</organism>
<feature type="binding site" evidence="7">
    <location>
        <position position="15"/>
    </location>
    <ligand>
        <name>substrate</name>
    </ligand>
</feature>
<evidence type="ECO:0000256" key="2">
    <source>
        <dbReference type="ARBA" id="ARBA00005689"/>
    </source>
</evidence>
<dbReference type="InterPro" id="IPR008141">
    <property type="entry name" value="Ala_DH"/>
</dbReference>
<reference evidence="11 12" key="1">
    <citation type="submission" date="2014-09" db="EMBL/GenBank/DDBJ databases">
        <title>High-quality draft genome sequence of Kocuria marina SO9-6, an actinobacterium isolated from a copper mine.</title>
        <authorList>
            <person name="Castro D.B."/>
            <person name="Pereira L.B."/>
            <person name="Silva M.V."/>
            <person name="Silva B.P."/>
            <person name="Zanardi B.R."/>
            <person name="Carlos C."/>
            <person name="Belgini D.R."/>
            <person name="Limache E.G."/>
            <person name="Lacerda G.V."/>
            <person name="Nery M.B."/>
            <person name="Gomes M.B."/>
            <person name="Souza S."/>
            <person name="Silva T.M."/>
            <person name="Rodrigues V.D."/>
            <person name="Paulino L.C."/>
            <person name="Vicentini R."/>
            <person name="Ferraz L.F."/>
            <person name="Ottoboni L.M."/>
        </authorList>
    </citation>
    <scope>NUCLEOTIDE SEQUENCE [LARGE SCALE GENOMIC DNA]</scope>
    <source>
        <strain evidence="11 12">SO9-6</strain>
    </source>
</reference>
<dbReference type="Pfam" id="PF05222">
    <property type="entry name" value="AlaDh_PNT_N"/>
    <property type="match status" value="1"/>
</dbReference>
<gene>
    <name evidence="11" type="ORF">AS25_02180</name>
</gene>
<evidence type="ECO:0000256" key="6">
    <source>
        <dbReference type="PIRSR" id="PIRSR000183-1"/>
    </source>
</evidence>
<evidence type="ECO:0000256" key="3">
    <source>
        <dbReference type="ARBA" id="ARBA00012897"/>
    </source>
</evidence>
<accession>A0A0B0DCT6</accession>
<evidence type="ECO:0000256" key="1">
    <source>
        <dbReference type="ARBA" id="ARBA00005206"/>
    </source>
</evidence>
<dbReference type="Gene3D" id="3.40.50.720">
    <property type="entry name" value="NAD(P)-binding Rossmann-like Domain"/>
    <property type="match status" value="2"/>
</dbReference>
<comment type="caution">
    <text evidence="11">The sequence shown here is derived from an EMBL/GenBank/DDBJ whole genome shotgun (WGS) entry which is preliminary data.</text>
</comment>
<keyword evidence="8" id="KW-0547">Nucleotide-binding</keyword>
<dbReference type="GO" id="GO:0005886">
    <property type="term" value="C:plasma membrane"/>
    <property type="evidence" value="ECO:0007669"/>
    <property type="project" value="TreeGrafter"/>
</dbReference>
<dbReference type="SUPFAM" id="SSF52283">
    <property type="entry name" value="Formate/glycerate dehydrogenase catalytic domain-like"/>
    <property type="match status" value="1"/>
</dbReference>
<feature type="binding site" evidence="8">
    <location>
        <position position="201"/>
    </location>
    <ligand>
        <name>NAD(+)</name>
        <dbReference type="ChEBI" id="CHEBI:57540"/>
    </ligand>
</feature>
<keyword evidence="4 5" id="KW-0560">Oxidoreductase</keyword>
<feature type="active site" description="Proton donor/acceptor" evidence="6">
    <location>
        <position position="267"/>
    </location>
</feature>
<dbReference type="InterPro" id="IPR007698">
    <property type="entry name" value="AlaDH/PNT_NAD(H)-bd"/>
</dbReference>
<dbReference type="GO" id="GO:0000286">
    <property type="term" value="F:alanine dehydrogenase activity"/>
    <property type="evidence" value="ECO:0007669"/>
    <property type="project" value="UniProtKB-UniRule"/>
</dbReference>
<name>A0A0B0DCT6_9MICC</name>
<comment type="pathway">
    <text evidence="1 5">Amino-acid degradation; L-alanine degradation via dehydrogenase pathway; NH(3) and pyruvate from L-alanine: step 1/1.</text>
</comment>
<dbReference type="SUPFAM" id="SSF51735">
    <property type="entry name" value="NAD(P)-binding Rossmann-fold domains"/>
    <property type="match status" value="1"/>
</dbReference>
<feature type="active site" description="Proton donor/acceptor" evidence="6">
    <location>
        <position position="95"/>
    </location>
</feature>
<evidence type="ECO:0000256" key="5">
    <source>
        <dbReference type="PIRNR" id="PIRNR000183"/>
    </source>
</evidence>
<comment type="catalytic activity">
    <reaction evidence="5">
        <text>L-alanine + NAD(+) + H2O = pyruvate + NH4(+) + NADH + H(+)</text>
        <dbReference type="Rhea" id="RHEA:18405"/>
        <dbReference type="ChEBI" id="CHEBI:15361"/>
        <dbReference type="ChEBI" id="CHEBI:15377"/>
        <dbReference type="ChEBI" id="CHEBI:15378"/>
        <dbReference type="ChEBI" id="CHEBI:28938"/>
        <dbReference type="ChEBI" id="CHEBI:57540"/>
        <dbReference type="ChEBI" id="CHEBI:57945"/>
        <dbReference type="ChEBI" id="CHEBI:57972"/>
        <dbReference type="EC" id="1.4.1.1"/>
    </reaction>
</comment>
<evidence type="ECO:0000259" key="9">
    <source>
        <dbReference type="SMART" id="SM01002"/>
    </source>
</evidence>
<feature type="binding site" evidence="8">
    <location>
        <position position="132"/>
    </location>
    <ligand>
        <name>NAD(+)</name>
        <dbReference type="ChEBI" id="CHEBI:57540"/>
    </ligand>
</feature>
<feature type="binding site" evidence="8">
    <location>
        <begin position="264"/>
        <end position="267"/>
    </location>
    <ligand>
        <name>NAD(+)</name>
        <dbReference type="ChEBI" id="CHEBI:57540"/>
    </ligand>
</feature>
<dbReference type="EMBL" id="JROM01000011">
    <property type="protein sequence ID" value="KHE75238.1"/>
    <property type="molecule type" value="Genomic_DNA"/>
</dbReference>
<dbReference type="GO" id="GO:0042853">
    <property type="term" value="P:L-alanine catabolic process"/>
    <property type="evidence" value="ECO:0007669"/>
    <property type="project" value="UniProtKB-UniPathway"/>
</dbReference>
<evidence type="ECO:0000256" key="7">
    <source>
        <dbReference type="PIRSR" id="PIRSR000183-2"/>
    </source>
</evidence>
<feature type="domain" description="Alanine dehydrogenase/pyridine nucleotide transhydrogenase NAD(H)-binding" evidence="9">
    <location>
        <begin position="147"/>
        <end position="294"/>
    </location>
</feature>
<dbReference type="GO" id="GO:0000166">
    <property type="term" value="F:nucleotide binding"/>
    <property type="evidence" value="ECO:0007669"/>
    <property type="project" value="UniProtKB-KW"/>
</dbReference>
<dbReference type="RefSeq" id="WP_035960867.1">
    <property type="nucleotide sequence ID" value="NZ_JROM01000011.1"/>
</dbReference>
<dbReference type="PIRSF" id="PIRSF000183">
    <property type="entry name" value="Alanine_dh"/>
    <property type="match status" value="1"/>
</dbReference>
<keyword evidence="5 8" id="KW-0520">NAD</keyword>
<feature type="binding site" evidence="8">
    <location>
        <position position="217"/>
    </location>
    <ligand>
        <name>NAD(+)</name>
        <dbReference type="ChEBI" id="CHEBI:57540"/>
    </ligand>
</feature>
<feature type="binding site" evidence="7">
    <location>
        <position position="74"/>
    </location>
    <ligand>
        <name>substrate</name>
    </ligand>
</feature>
<dbReference type="PANTHER" id="PTHR42795">
    <property type="entry name" value="ALANINE DEHYDROGENASE"/>
    <property type="match status" value="1"/>
</dbReference>
<evidence type="ECO:0000313" key="11">
    <source>
        <dbReference type="EMBL" id="KHE75238.1"/>
    </source>
</evidence>
<feature type="binding site" evidence="8">
    <location>
        <begin position="236"/>
        <end position="237"/>
    </location>
    <ligand>
        <name>NAD(+)</name>
        <dbReference type="ChEBI" id="CHEBI:57540"/>
    </ligand>
</feature>
<dbReference type="InterPro" id="IPR007886">
    <property type="entry name" value="AlaDH/PNT_N"/>
</dbReference>
<dbReference type="SMART" id="SM01003">
    <property type="entry name" value="AlaDh_PNT_N"/>
    <property type="match status" value="1"/>
</dbReference>
<comment type="function">
    <text evidence="5">Catalyzes the reversible reductive amination of pyruvate to L-alanine.</text>
</comment>
<dbReference type="UniPathway" id="UPA00527">
    <property type="reaction ID" value="UER00585"/>
</dbReference>